<protein>
    <recommendedName>
        <fullName evidence="1">DUF4283 domain-containing protein</fullName>
    </recommendedName>
</protein>
<reference evidence="3" key="2">
    <citation type="submission" date="2025-08" db="UniProtKB">
        <authorList>
            <consortium name="RefSeq"/>
        </authorList>
    </citation>
    <scope>IDENTIFICATION</scope>
    <source>
        <tissue evidence="3">Leaf</tissue>
    </source>
</reference>
<dbReference type="RefSeq" id="XP_021866524.1">
    <property type="nucleotide sequence ID" value="XM_022010832.1"/>
</dbReference>
<organism evidence="2 3">
    <name type="scientific">Spinacia oleracea</name>
    <name type="common">Spinach</name>
    <dbReference type="NCBI Taxonomy" id="3562"/>
    <lineage>
        <taxon>Eukaryota</taxon>
        <taxon>Viridiplantae</taxon>
        <taxon>Streptophyta</taxon>
        <taxon>Embryophyta</taxon>
        <taxon>Tracheophyta</taxon>
        <taxon>Spermatophyta</taxon>
        <taxon>Magnoliopsida</taxon>
        <taxon>eudicotyledons</taxon>
        <taxon>Gunneridae</taxon>
        <taxon>Pentapetalae</taxon>
        <taxon>Caryophyllales</taxon>
        <taxon>Chenopodiaceae</taxon>
        <taxon>Chenopodioideae</taxon>
        <taxon>Anserineae</taxon>
        <taxon>Spinacia</taxon>
    </lineage>
</organism>
<dbReference type="PANTHER" id="PTHR31286">
    <property type="entry name" value="GLYCINE-RICH CELL WALL STRUCTURAL PROTEIN 1.8-LIKE"/>
    <property type="match status" value="1"/>
</dbReference>
<evidence type="ECO:0000313" key="2">
    <source>
        <dbReference type="Proteomes" id="UP000813463"/>
    </source>
</evidence>
<dbReference type="GeneID" id="110805226"/>
<gene>
    <name evidence="3" type="primary">LOC110805226</name>
</gene>
<dbReference type="Pfam" id="PF14111">
    <property type="entry name" value="DUF4283"/>
    <property type="match status" value="1"/>
</dbReference>
<dbReference type="KEGG" id="soe:110805226"/>
<accession>A0A9R0JHF3</accession>
<evidence type="ECO:0000313" key="3">
    <source>
        <dbReference type="RefSeq" id="XP_021866524.1"/>
    </source>
</evidence>
<feature type="domain" description="DUF4283" evidence="1">
    <location>
        <begin position="34"/>
        <end position="117"/>
    </location>
</feature>
<dbReference type="PANTHER" id="PTHR31286:SF153">
    <property type="entry name" value="DUF4283 DOMAIN PROTEIN"/>
    <property type="match status" value="1"/>
</dbReference>
<sequence length="163" mass="18536">MADEIVEKYSNLQLEDEENDLVDLSAVDSTESDERVSLMLVGKLLTDRAYNVEGFKRTMSQAWSLVGKVIIRTIGSGRFVFQFFHWRDKEKVMAGRPWCFEQCLLILNDITSNEQPNAVVLNNSPFWVRIENLPFNCRSDAHIKAIAANIGGLLEIEEDILGL</sequence>
<evidence type="ECO:0000259" key="1">
    <source>
        <dbReference type="Pfam" id="PF14111"/>
    </source>
</evidence>
<dbReference type="OrthoDB" id="1750606at2759"/>
<proteinExistence type="predicted"/>
<dbReference type="AlphaFoldDB" id="A0A9R0JHF3"/>
<keyword evidence="2" id="KW-1185">Reference proteome</keyword>
<name>A0A9R0JHF3_SPIOL</name>
<dbReference type="InterPro" id="IPR040256">
    <property type="entry name" value="At4g02000-like"/>
</dbReference>
<reference evidence="2" key="1">
    <citation type="journal article" date="2021" name="Nat. Commun.">
        <title>Genomic analyses provide insights into spinach domestication and the genetic basis of agronomic traits.</title>
        <authorList>
            <person name="Cai X."/>
            <person name="Sun X."/>
            <person name="Xu C."/>
            <person name="Sun H."/>
            <person name="Wang X."/>
            <person name="Ge C."/>
            <person name="Zhang Z."/>
            <person name="Wang Q."/>
            <person name="Fei Z."/>
            <person name="Jiao C."/>
            <person name="Wang Q."/>
        </authorList>
    </citation>
    <scope>NUCLEOTIDE SEQUENCE [LARGE SCALE GENOMIC DNA]</scope>
    <source>
        <strain evidence="2">cv. Varoflay</strain>
    </source>
</reference>
<dbReference type="InterPro" id="IPR025558">
    <property type="entry name" value="DUF4283"/>
</dbReference>
<dbReference type="Proteomes" id="UP000813463">
    <property type="component" value="Chromosome 2"/>
</dbReference>